<dbReference type="Gene3D" id="3.40.1830.10">
    <property type="entry name" value="Thermophilic metalloprotease (M29)"/>
    <property type="match status" value="1"/>
</dbReference>
<keyword evidence="9" id="KW-0482">Metalloprotease</keyword>
<dbReference type="GO" id="GO:0046872">
    <property type="term" value="F:metal ion binding"/>
    <property type="evidence" value="ECO:0007669"/>
    <property type="project" value="UniProtKB-KW"/>
</dbReference>
<dbReference type="Pfam" id="PF02073">
    <property type="entry name" value="Peptidase_M29"/>
    <property type="match status" value="1"/>
</dbReference>
<dbReference type="InterPro" id="IPR000787">
    <property type="entry name" value="Peptidase_M29"/>
</dbReference>
<comment type="caution">
    <text evidence="10">The sequence shown here is derived from an EMBL/GenBank/DDBJ whole genome shotgun (WGS) entry which is preliminary data.</text>
</comment>
<reference evidence="10" key="1">
    <citation type="journal article" date="2014" name="Int. J. Syst. Evol. Microbiol.">
        <title>Complete genome sequence of Corynebacterium casei LMG S-19264T (=DSM 44701T), isolated from a smear-ripened cheese.</title>
        <authorList>
            <consortium name="US DOE Joint Genome Institute (JGI-PGF)"/>
            <person name="Walter F."/>
            <person name="Albersmeier A."/>
            <person name="Kalinowski J."/>
            <person name="Ruckert C."/>
        </authorList>
    </citation>
    <scope>NUCLEOTIDE SEQUENCE</scope>
    <source>
        <strain evidence="10">CGMCC 1.15533</strain>
    </source>
</reference>
<evidence type="ECO:0000256" key="5">
    <source>
        <dbReference type="ARBA" id="ARBA00022438"/>
    </source>
</evidence>
<dbReference type="Proteomes" id="UP000660801">
    <property type="component" value="Unassembled WGS sequence"/>
</dbReference>
<evidence type="ECO:0000256" key="3">
    <source>
        <dbReference type="ARBA" id="ARBA00001947"/>
    </source>
</evidence>
<dbReference type="RefSeq" id="WP_068990700.1">
    <property type="nucleotide sequence ID" value="NZ_BMJN01000045.1"/>
</dbReference>
<reference evidence="10" key="2">
    <citation type="submission" date="2020-09" db="EMBL/GenBank/DDBJ databases">
        <authorList>
            <person name="Sun Q."/>
            <person name="Zhou Y."/>
        </authorList>
    </citation>
    <scope>NUCLEOTIDE SEQUENCE</scope>
    <source>
        <strain evidence="10">CGMCC 1.15533</strain>
    </source>
</reference>
<name>A0A917A9Y8_9STRE</name>
<sequence length="414" mass="45372">MVLPNFKENLAKYAKLLISNGINVQEGHTVVLSIDVDQAELARLLVKEAYAHGAHEVILQWADDVIKRENMLHMPLERLETVPDYRIAEMNYWMDKKASRLGVRSADPDALAGVDADKLAKATRAMSLAYKPLSIATQANKVSWTVAAAAGTAWAKKVFPNAASDEEAVDLLWDQIFKTCRVYEEDPVAAWKAHEETLSAKAKILNEEQFDALHYTAPGTDLTLGMPKNHVWESAGSLNAQGEYFIANMPTEEVFSAPDYRRADGYVTSTKPLSYNGNIIEGIKVTFKDGEIIDVTAEKGDEVMKKLVFENTGARSLGEVALVPDKSPISQSGITFFNTLFDENASNHLAIGAAYATSVKGGENFGSEEALKEAGLNRSDVHVDFMIGSNQMNVDGIRADGTVVPIFRNGDWAI</sequence>
<keyword evidence="6" id="KW-0645">Protease</keyword>
<dbReference type="InterPro" id="IPR052170">
    <property type="entry name" value="M29_Exopeptidase"/>
</dbReference>
<comment type="cofactor">
    <cofactor evidence="1">
        <name>Co(2+)</name>
        <dbReference type="ChEBI" id="CHEBI:48828"/>
    </cofactor>
</comment>
<keyword evidence="5 10" id="KW-0031">Aminopeptidase</keyword>
<evidence type="ECO:0000256" key="6">
    <source>
        <dbReference type="ARBA" id="ARBA00022670"/>
    </source>
</evidence>
<proteinExistence type="inferred from homology"/>
<keyword evidence="11" id="KW-1185">Reference proteome</keyword>
<dbReference type="OrthoDB" id="9803993at2"/>
<accession>A0A917A9Y8</accession>
<dbReference type="EMBL" id="BMJN01000045">
    <property type="protein sequence ID" value="GGE37181.1"/>
    <property type="molecule type" value="Genomic_DNA"/>
</dbReference>
<gene>
    <name evidence="10" type="primary">pepS</name>
    <name evidence="10" type="ORF">GCM10011510_18120</name>
</gene>
<dbReference type="GO" id="GO:0004177">
    <property type="term" value="F:aminopeptidase activity"/>
    <property type="evidence" value="ECO:0007669"/>
    <property type="project" value="UniProtKB-KW"/>
</dbReference>
<comment type="similarity">
    <text evidence="4">Belongs to the peptidase M29 family.</text>
</comment>
<evidence type="ECO:0000313" key="10">
    <source>
        <dbReference type="EMBL" id="GGE37181.1"/>
    </source>
</evidence>
<protein>
    <submittedName>
        <fullName evidence="10">Aminopeptidase</fullName>
    </submittedName>
</protein>
<comment type="cofactor">
    <cofactor evidence="2">
        <name>Mg(2+)</name>
        <dbReference type="ChEBI" id="CHEBI:18420"/>
    </cofactor>
</comment>
<dbReference type="PANTHER" id="PTHR34448">
    <property type="entry name" value="AMINOPEPTIDASE"/>
    <property type="match status" value="1"/>
</dbReference>
<dbReference type="PANTHER" id="PTHR34448:SF3">
    <property type="entry name" value="AMINOPEPTIDASE AMPS"/>
    <property type="match status" value="1"/>
</dbReference>
<keyword evidence="7" id="KW-0479">Metal-binding</keyword>
<dbReference type="GO" id="GO:0008237">
    <property type="term" value="F:metallopeptidase activity"/>
    <property type="evidence" value="ECO:0007669"/>
    <property type="project" value="UniProtKB-KW"/>
</dbReference>
<organism evidence="10 11">
    <name type="scientific">Streptococcus himalayensis</name>
    <dbReference type="NCBI Taxonomy" id="1888195"/>
    <lineage>
        <taxon>Bacteria</taxon>
        <taxon>Bacillati</taxon>
        <taxon>Bacillota</taxon>
        <taxon>Bacilli</taxon>
        <taxon>Lactobacillales</taxon>
        <taxon>Streptococcaceae</taxon>
        <taxon>Streptococcus</taxon>
    </lineage>
</organism>
<dbReference type="GO" id="GO:0006508">
    <property type="term" value="P:proteolysis"/>
    <property type="evidence" value="ECO:0007669"/>
    <property type="project" value="UniProtKB-KW"/>
</dbReference>
<evidence type="ECO:0000256" key="4">
    <source>
        <dbReference type="ARBA" id="ARBA00008236"/>
    </source>
</evidence>
<comment type="cofactor">
    <cofactor evidence="3">
        <name>Zn(2+)</name>
        <dbReference type="ChEBI" id="CHEBI:29105"/>
    </cofactor>
</comment>
<dbReference type="AlphaFoldDB" id="A0A917A9Y8"/>
<evidence type="ECO:0000256" key="2">
    <source>
        <dbReference type="ARBA" id="ARBA00001946"/>
    </source>
</evidence>
<keyword evidence="8" id="KW-0378">Hydrolase</keyword>
<evidence type="ECO:0000256" key="7">
    <source>
        <dbReference type="ARBA" id="ARBA00022723"/>
    </source>
</evidence>
<dbReference type="InterPro" id="IPR035097">
    <property type="entry name" value="M29_N-terminal"/>
</dbReference>
<evidence type="ECO:0000256" key="8">
    <source>
        <dbReference type="ARBA" id="ARBA00022801"/>
    </source>
</evidence>
<evidence type="ECO:0000256" key="9">
    <source>
        <dbReference type="ARBA" id="ARBA00023049"/>
    </source>
</evidence>
<dbReference type="PRINTS" id="PR00919">
    <property type="entry name" value="THERMOPTASE"/>
</dbReference>
<evidence type="ECO:0000256" key="1">
    <source>
        <dbReference type="ARBA" id="ARBA00001941"/>
    </source>
</evidence>
<dbReference type="SUPFAM" id="SSF144052">
    <property type="entry name" value="Thermophilic metalloprotease-like"/>
    <property type="match status" value="1"/>
</dbReference>
<evidence type="ECO:0000313" key="11">
    <source>
        <dbReference type="Proteomes" id="UP000660801"/>
    </source>
</evidence>